<dbReference type="AlphaFoldDB" id="A0AAD5Z302"/>
<comment type="subcellular location">
    <subcellularLocation>
        <location evidence="1 3">Nucleus</location>
    </subcellularLocation>
</comment>
<evidence type="ECO:0000256" key="4">
    <source>
        <dbReference type="SAM" id="Phobius"/>
    </source>
</evidence>
<dbReference type="SUPFAM" id="SSF47762">
    <property type="entry name" value="PAH2 domain"/>
    <property type="match status" value="1"/>
</dbReference>
<dbReference type="PROSITE" id="PS51477">
    <property type="entry name" value="PAH"/>
    <property type="match status" value="1"/>
</dbReference>
<organism evidence="5 6">
    <name type="scientific">Rhynchospora tenuis</name>
    <dbReference type="NCBI Taxonomy" id="198213"/>
    <lineage>
        <taxon>Eukaryota</taxon>
        <taxon>Viridiplantae</taxon>
        <taxon>Streptophyta</taxon>
        <taxon>Embryophyta</taxon>
        <taxon>Tracheophyta</taxon>
        <taxon>Spermatophyta</taxon>
        <taxon>Magnoliopsida</taxon>
        <taxon>Liliopsida</taxon>
        <taxon>Poales</taxon>
        <taxon>Cyperaceae</taxon>
        <taxon>Cyperoideae</taxon>
        <taxon>Rhynchosporeae</taxon>
        <taxon>Rhynchospora</taxon>
    </lineage>
</organism>
<dbReference type="InterPro" id="IPR036600">
    <property type="entry name" value="PAH_sf"/>
</dbReference>
<protein>
    <submittedName>
        <fullName evidence="5">Uncharacterized protein</fullName>
    </submittedName>
</protein>
<dbReference type="Gene3D" id="1.20.1160.11">
    <property type="entry name" value="Paired amphipathic helix"/>
    <property type="match status" value="1"/>
</dbReference>
<keyword evidence="2 3" id="KW-0539">Nucleus</keyword>
<evidence type="ECO:0000256" key="2">
    <source>
        <dbReference type="ARBA" id="ARBA00023242"/>
    </source>
</evidence>
<name>A0AAD5Z302_9POAL</name>
<proteinExistence type="predicted"/>
<dbReference type="GO" id="GO:0005634">
    <property type="term" value="C:nucleus"/>
    <property type="evidence" value="ECO:0007669"/>
    <property type="project" value="UniProtKB-SubCell"/>
</dbReference>
<dbReference type="EMBL" id="JAMRDG010000002">
    <property type="protein sequence ID" value="KAJ3685972.1"/>
    <property type="molecule type" value="Genomic_DNA"/>
</dbReference>
<dbReference type="InterPro" id="IPR003822">
    <property type="entry name" value="PAH"/>
</dbReference>
<keyword evidence="6" id="KW-1185">Reference proteome</keyword>
<feature type="transmembrane region" description="Helical" evidence="4">
    <location>
        <begin position="84"/>
        <end position="102"/>
    </location>
</feature>
<keyword evidence="4" id="KW-0812">Transmembrane</keyword>
<dbReference type="Proteomes" id="UP001210211">
    <property type="component" value="Unassembled WGS sequence"/>
</dbReference>
<keyword evidence="4" id="KW-1133">Transmembrane helix</keyword>
<keyword evidence="4" id="KW-0472">Membrane</keyword>
<accession>A0AAD5Z302</accession>
<dbReference type="GO" id="GO:0006355">
    <property type="term" value="P:regulation of DNA-templated transcription"/>
    <property type="evidence" value="ECO:0007669"/>
    <property type="project" value="InterPro"/>
</dbReference>
<evidence type="ECO:0000256" key="3">
    <source>
        <dbReference type="PROSITE-ProRule" id="PRU00810"/>
    </source>
</evidence>
<evidence type="ECO:0000256" key="1">
    <source>
        <dbReference type="ARBA" id="ARBA00004123"/>
    </source>
</evidence>
<evidence type="ECO:0000313" key="6">
    <source>
        <dbReference type="Proteomes" id="UP001210211"/>
    </source>
</evidence>
<evidence type="ECO:0000313" key="5">
    <source>
        <dbReference type="EMBL" id="KAJ3685972.1"/>
    </source>
</evidence>
<sequence>MRGHISKWGPVTFEESLGFVKKVKSRDYMLYLSLFDILSRKEQIPLETYQELFMLLRNHEDLREELERFRPKCRQRGLYTPNSFWMSILLLPLVFLSVLLAFDKPFSYLQQVAN</sequence>
<gene>
    <name evidence="5" type="ORF">LUZ61_015136</name>
</gene>
<reference evidence="5 6" key="1">
    <citation type="journal article" date="2022" name="Cell">
        <title>Repeat-based holocentromeres influence genome architecture and karyotype evolution.</title>
        <authorList>
            <person name="Hofstatter P.G."/>
            <person name="Thangavel G."/>
            <person name="Lux T."/>
            <person name="Neumann P."/>
            <person name="Vondrak T."/>
            <person name="Novak P."/>
            <person name="Zhang M."/>
            <person name="Costa L."/>
            <person name="Castellani M."/>
            <person name="Scott A."/>
            <person name="Toegelov H."/>
            <person name="Fuchs J."/>
            <person name="Mata-Sucre Y."/>
            <person name="Dias Y."/>
            <person name="Vanzela A.L.L."/>
            <person name="Huettel B."/>
            <person name="Almeida C.C.S."/>
            <person name="Simkova H."/>
            <person name="Souza G."/>
            <person name="Pedrosa-Harand A."/>
            <person name="Macas J."/>
            <person name="Mayer K.F.X."/>
            <person name="Houben A."/>
            <person name="Marques A."/>
        </authorList>
    </citation>
    <scope>NUCLEOTIDE SEQUENCE [LARGE SCALE GENOMIC DNA]</scope>
    <source>
        <strain evidence="5">RhyTen1mFocal</strain>
    </source>
</reference>
<comment type="caution">
    <text evidence="5">The sequence shown here is derived from an EMBL/GenBank/DDBJ whole genome shotgun (WGS) entry which is preliminary data.</text>
</comment>